<sequence>MSARIALATAPPARGLDEDMAPLLAALHAAGAEALAVDWDDASVDWHGFDAVLPRSTWDYCERLPAFLDWTRRVAAATRLLNPADVIAWNTDKHYLHALAEAGVAIIPSRFVEPGDDAGAAWHAFLDAHPGDGDVVVKPAVGAGSRDAERHPRTASAAAVAHIARLLEAGRSALLQPYLDRVDVDGETALVHVDGRYSHAIRKGPLLQRAAPATRALFAAERISAREPDADERALAERVLAAVPFDGPLAYARVDLVRAGDGTPCLLELELVEPSLFFDHAAGSAARLAEAILRRVRRVRR</sequence>
<dbReference type="AlphaFoldDB" id="A0A2W5LZP5"/>
<accession>A0A2W5LZP5</accession>
<name>A0A2W5LZP5_9GAMM</name>
<gene>
    <name evidence="3" type="ORF">DI564_12235</name>
</gene>
<evidence type="ECO:0000256" key="1">
    <source>
        <dbReference type="PROSITE-ProRule" id="PRU00409"/>
    </source>
</evidence>
<dbReference type="PANTHER" id="PTHR39217">
    <property type="match status" value="1"/>
</dbReference>
<dbReference type="GO" id="GO:0046872">
    <property type="term" value="F:metal ion binding"/>
    <property type="evidence" value="ECO:0007669"/>
    <property type="project" value="InterPro"/>
</dbReference>
<keyword evidence="1" id="KW-0067">ATP-binding</keyword>
<protein>
    <recommendedName>
        <fullName evidence="2">ATP-grasp domain-containing protein</fullName>
    </recommendedName>
</protein>
<evidence type="ECO:0000313" key="4">
    <source>
        <dbReference type="Proteomes" id="UP000249046"/>
    </source>
</evidence>
<dbReference type="PANTHER" id="PTHR39217:SF1">
    <property type="entry name" value="GLUTATHIONE SYNTHETASE"/>
    <property type="match status" value="1"/>
</dbReference>
<comment type="caution">
    <text evidence="3">The sequence shown here is derived from an EMBL/GenBank/DDBJ whole genome shotgun (WGS) entry which is preliminary data.</text>
</comment>
<keyword evidence="1" id="KW-0547">Nucleotide-binding</keyword>
<dbReference type="PROSITE" id="PS50975">
    <property type="entry name" value="ATP_GRASP"/>
    <property type="match status" value="1"/>
</dbReference>
<evidence type="ECO:0000313" key="3">
    <source>
        <dbReference type="EMBL" id="PZQ12817.1"/>
    </source>
</evidence>
<dbReference type="GO" id="GO:0005524">
    <property type="term" value="F:ATP binding"/>
    <property type="evidence" value="ECO:0007669"/>
    <property type="project" value="UniProtKB-UniRule"/>
</dbReference>
<dbReference type="InterPro" id="IPR011761">
    <property type="entry name" value="ATP-grasp"/>
</dbReference>
<organism evidence="3 4">
    <name type="scientific">Rhodanobacter denitrificans</name>
    <dbReference type="NCBI Taxonomy" id="666685"/>
    <lineage>
        <taxon>Bacteria</taxon>
        <taxon>Pseudomonadati</taxon>
        <taxon>Pseudomonadota</taxon>
        <taxon>Gammaproteobacteria</taxon>
        <taxon>Lysobacterales</taxon>
        <taxon>Rhodanobacteraceae</taxon>
        <taxon>Rhodanobacter</taxon>
    </lineage>
</organism>
<evidence type="ECO:0000259" key="2">
    <source>
        <dbReference type="PROSITE" id="PS50975"/>
    </source>
</evidence>
<dbReference type="InterPro" id="IPR053191">
    <property type="entry name" value="DcsG_Biosynth_Enzyme"/>
</dbReference>
<dbReference type="Proteomes" id="UP000249046">
    <property type="component" value="Unassembled WGS sequence"/>
</dbReference>
<feature type="domain" description="ATP-grasp" evidence="2">
    <location>
        <begin position="96"/>
        <end position="297"/>
    </location>
</feature>
<dbReference type="SUPFAM" id="SSF56059">
    <property type="entry name" value="Glutathione synthetase ATP-binding domain-like"/>
    <property type="match status" value="1"/>
</dbReference>
<dbReference type="EMBL" id="QFPO01000011">
    <property type="protein sequence ID" value="PZQ12817.1"/>
    <property type="molecule type" value="Genomic_DNA"/>
</dbReference>
<reference evidence="3 4" key="1">
    <citation type="submission" date="2017-08" db="EMBL/GenBank/DDBJ databases">
        <title>Infants hospitalized years apart are colonized by the same room-sourced microbial strains.</title>
        <authorList>
            <person name="Brooks B."/>
            <person name="Olm M.R."/>
            <person name="Firek B.A."/>
            <person name="Baker R."/>
            <person name="Thomas B.C."/>
            <person name="Morowitz M.J."/>
            <person name="Banfield J.F."/>
        </authorList>
    </citation>
    <scope>NUCLEOTIDE SEQUENCE [LARGE SCALE GENOMIC DNA]</scope>
    <source>
        <strain evidence="3">S2_005_003_R2_42</strain>
    </source>
</reference>
<proteinExistence type="predicted"/>